<keyword evidence="3" id="KW-0678">Repressor</keyword>
<dbReference type="EMBL" id="MRCY01000027">
    <property type="protein sequence ID" value="RKL13940.1"/>
    <property type="molecule type" value="Genomic_DNA"/>
</dbReference>
<dbReference type="PRINTS" id="PR01271">
    <property type="entry name" value="HISDACETLASE"/>
</dbReference>
<evidence type="ECO:0000256" key="2">
    <source>
        <dbReference type="ARBA" id="ARBA00012111"/>
    </source>
</evidence>
<feature type="domain" description="Histone deacetylase" evidence="11">
    <location>
        <begin position="39"/>
        <end position="327"/>
    </location>
</feature>
<evidence type="ECO:0000256" key="4">
    <source>
        <dbReference type="ARBA" id="ARBA00022801"/>
    </source>
</evidence>
<keyword evidence="5" id="KW-0156">Chromatin regulator</keyword>
<keyword evidence="4" id="KW-0378">Hydrolase</keyword>
<dbReference type="InterPro" id="IPR037138">
    <property type="entry name" value="His_deacetylse_dom_sf"/>
</dbReference>
<dbReference type="GO" id="GO:0033698">
    <property type="term" value="C:Rpd3L complex"/>
    <property type="evidence" value="ECO:0007669"/>
    <property type="project" value="UniProtKB-ARBA"/>
</dbReference>
<dbReference type="FunFam" id="3.40.800.20:FF:000001">
    <property type="entry name" value="Histone deacetylase"/>
    <property type="match status" value="1"/>
</dbReference>
<dbReference type="InterPro" id="IPR003084">
    <property type="entry name" value="HDAC_I/II"/>
</dbReference>
<reference evidence="12 13" key="1">
    <citation type="journal article" date="2018" name="Sci. Rep.">
        <title>Characterisation of pathogen-specific regions and novel effector candidates in Fusarium oxysporum f. sp. cepae.</title>
        <authorList>
            <person name="Armitage A.D."/>
            <person name="Taylor A."/>
            <person name="Sobczyk M.K."/>
            <person name="Baxter L."/>
            <person name="Greenfield B.P."/>
            <person name="Bates H.J."/>
            <person name="Wilson F."/>
            <person name="Jackson A.C."/>
            <person name="Ott S."/>
            <person name="Harrison R.J."/>
            <person name="Clarkson J.P."/>
        </authorList>
    </citation>
    <scope>NUCLEOTIDE SEQUENCE [LARGE SCALE GENOMIC DNA]</scope>
    <source>
        <strain evidence="12 13">Fo_A28</strain>
    </source>
</reference>
<feature type="region of interest" description="Disordered" evidence="10">
    <location>
        <begin position="449"/>
        <end position="652"/>
    </location>
</feature>
<dbReference type="VEuPathDB" id="FungiDB:FOIG_13207"/>
<protein>
    <recommendedName>
        <fullName evidence="2">histone deacetylase</fullName>
        <ecNumber evidence="2">3.5.1.98</ecNumber>
    </recommendedName>
</protein>
<evidence type="ECO:0000313" key="12">
    <source>
        <dbReference type="EMBL" id="RKL13940.1"/>
    </source>
</evidence>
<organism evidence="12 13">
    <name type="scientific">Fusarium oxysporum</name>
    <name type="common">Fusarium vascular wilt</name>
    <dbReference type="NCBI Taxonomy" id="5507"/>
    <lineage>
        <taxon>Eukaryota</taxon>
        <taxon>Fungi</taxon>
        <taxon>Dikarya</taxon>
        <taxon>Ascomycota</taxon>
        <taxon>Pezizomycotina</taxon>
        <taxon>Sordariomycetes</taxon>
        <taxon>Hypocreomycetidae</taxon>
        <taxon>Hypocreales</taxon>
        <taxon>Nectriaceae</taxon>
        <taxon>Fusarium</taxon>
        <taxon>Fusarium oxysporum species complex</taxon>
    </lineage>
</organism>
<accession>A0A420RA91</accession>
<dbReference type="InterPro" id="IPR023801">
    <property type="entry name" value="His_deacetylse_dom"/>
</dbReference>
<comment type="caution">
    <text evidence="12">The sequence shown here is derived from an EMBL/GenBank/DDBJ whole genome shotgun (WGS) entry which is preliminary data.</text>
</comment>
<dbReference type="VEuPathDB" id="FungiDB:FOMG_01903"/>
<dbReference type="EC" id="3.5.1.98" evidence="2"/>
<keyword evidence="8" id="KW-0539">Nucleus</keyword>
<dbReference type="Gene3D" id="3.40.800.20">
    <property type="entry name" value="Histone deacetylase domain"/>
    <property type="match status" value="1"/>
</dbReference>
<sequence>MGDDIRVELGSVALNGSSPKKVAYFYDSDIGNYAYVTGHPMKPHRIRLAHSLIMQYNLYQKMEIYRAKPATRGEMTQFHTDDYIDFLQKVTPDNMDSFMREQGKYNVGDDCPVFDGLFEFCGISAGGSMEGAARLNRQKCDIAINWAGGLHHAKKCEASGFCYVNDIVLGILELLRFKKRVLYIDIDVHHGDGVEEAFYTTDRVMTVSFHKYGEYFPGTGELRDTGIGQGKNYAVNFPLRDGITDVSYRSIFQPVIENVMKYYQPEAVVLQCGGDSLSGDRLGCFNLSMDGHANCVNYVKSFNLPTLVLGGGGYTMRNVARTWAFETGVLVGKEMDRTLPYNEYYEYYAPDFELNVRSSNMENSNSREYLEKITSSVIDNLRQTGPAPSVQLQDVPRKPFGGMTDEEEAELDDLDEDENKDVRMTEHRWDKHVEHDNEFEASDDDEMAQAHGATRQNGNKRTFTDYRKGEMEIDNADAPPAKVTNGASADEPAEEQAGEDAHDVNDDTIDDISAPAPAPGEKEAPPKESEKPDEAAKEPEASKVDGDGDVGMEDSAAPEETTIKKEEVEPEAPAEPSAPTEKASKDEPAAQEATDSATKEPTTEPKTIEETSDKPAAAPEKAQSEQPDDAMDVDTEKDKPELPIEKSKSPVN</sequence>
<dbReference type="PRINTS" id="PR01270">
    <property type="entry name" value="HDASUPER"/>
</dbReference>
<evidence type="ECO:0000256" key="5">
    <source>
        <dbReference type="ARBA" id="ARBA00022853"/>
    </source>
</evidence>
<dbReference type="SUPFAM" id="SSF52768">
    <property type="entry name" value="Arginase/deacetylase"/>
    <property type="match status" value="1"/>
</dbReference>
<evidence type="ECO:0000256" key="7">
    <source>
        <dbReference type="ARBA" id="ARBA00023163"/>
    </source>
</evidence>
<feature type="compositionally biased region" description="Basic and acidic residues" evidence="10">
    <location>
        <begin position="597"/>
        <end position="613"/>
    </location>
</feature>
<dbReference type="GO" id="GO:0031507">
    <property type="term" value="P:heterochromatin formation"/>
    <property type="evidence" value="ECO:0007669"/>
    <property type="project" value="TreeGrafter"/>
</dbReference>
<evidence type="ECO:0000256" key="6">
    <source>
        <dbReference type="ARBA" id="ARBA00023015"/>
    </source>
</evidence>
<gene>
    <name evidence="12" type="ORF">BFJ68_g6757</name>
</gene>
<name>A0A420RA91_FUSOX</name>
<dbReference type="GO" id="GO:0141221">
    <property type="term" value="F:histone deacetylase activity, hydrolytic mechanism"/>
    <property type="evidence" value="ECO:0007669"/>
    <property type="project" value="UniProtKB-EC"/>
</dbReference>
<comment type="similarity">
    <text evidence="9">Belongs to the histone deacetylase family. HD Type 1 subfamily.</text>
</comment>
<dbReference type="VEuPathDB" id="FungiDB:FOXG_01114"/>
<dbReference type="VEuPathDB" id="FungiDB:FOZG_01891"/>
<evidence type="ECO:0000256" key="9">
    <source>
        <dbReference type="ARBA" id="ARBA00061569"/>
    </source>
</evidence>
<dbReference type="Pfam" id="PF00850">
    <property type="entry name" value="Hist_deacetyl"/>
    <property type="match status" value="1"/>
</dbReference>
<feature type="compositionally biased region" description="Basic and acidic residues" evidence="10">
    <location>
        <begin position="520"/>
        <end position="546"/>
    </location>
</feature>
<feature type="compositionally biased region" description="Acidic residues" evidence="10">
    <location>
        <begin position="404"/>
        <end position="419"/>
    </location>
</feature>
<evidence type="ECO:0000256" key="10">
    <source>
        <dbReference type="SAM" id="MobiDB-lite"/>
    </source>
</evidence>
<dbReference type="PANTHER" id="PTHR10625:SF10">
    <property type="entry name" value="HISTONE DEACETYLASE HDAC1"/>
    <property type="match status" value="1"/>
</dbReference>
<evidence type="ECO:0000256" key="8">
    <source>
        <dbReference type="ARBA" id="ARBA00023242"/>
    </source>
</evidence>
<evidence type="ECO:0000313" key="13">
    <source>
        <dbReference type="Proteomes" id="UP000285860"/>
    </source>
</evidence>
<dbReference type="GO" id="GO:0032221">
    <property type="term" value="C:Rpd3S complex"/>
    <property type="evidence" value="ECO:0007669"/>
    <property type="project" value="UniProtKB-ARBA"/>
</dbReference>
<dbReference type="GO" id="GO:0070210">
    <property type="term" value="C:Rpd3L-Expanded complex"/>
    <property type="evidence" value="ECO:0007669"/>
    <property type="project" value="TreeGrafter"/>
</dbReference>
<dbReference type="InterPro" id="IPR000286">
    <property type="entry name" value="HDACs"/>
</dbReference>
<dbReference type="InterPro" id="IPR023696">
    <property type="entry name" value="Ureohydrolase_dom_sf"/>
</dbReference>
<comment type="subcellular location">
    <subcellularLocation>
        <location evidence="1">Nucleus</location>
    </subcellularLocation>
</comment>
<keyword evidence="7" id="KW-0804">Transcription</keyword>
<evidence type="ECO:0000256" key="1">
    <source>
        <dbReference type="ARBA" id="ARBA00004123"/>
    </source>
</evidence>
<dbReference type="VEuPathDB" id="FungiDB:FOC4_g10014319"/>
<keyword evidence="6" id="KW-0805">Transcription regulation</keyword>
<dbReference type="AlphaFoldDB" id="A0A420RA91"/>
<feature type="compositionally biased region" description="Basic and acidic residues" evidence="10">
    <location>
        <begin position="462"/>
        <end position="471"/>
    </location>
</feature>
<proteinExistence type="inferred from homology"/>
<evidence type="ECO:0000256" key="3">
    <source>
        <dbReference type="ARBA" id="ARBA00022491"/>
    </source>
</evidence>
<dbReference type="CDD" id="cd10004">
    <property type="entry name" value="RPD3-like"/>
    <property type="match status" value="1"/>
</dbReference>
<dbReference type="VEuPathDB" id="FungiDB:HZS61_001458"/>
<dbReference type="Proteomes" id="UP000285860">
    <property type="component" value="Unassembled WGS sequence"/>
</dbReference>
<feature type="region of interest" description="Disordered" evidence="10">
    <location>
        <begin position="384"/>
        <end position="419"/>
    </location>
</feature>
<dbReference type="VEuPathDB" id="FungiDB:FOC1_g10016424"/>
<dbReference type="PANTHER" id="PTHR10625">
    <property type="entry name" value="HISTONE DEACETYLASE HDAC1-RELATED"/>
    <property type="match status" value="1"/>
</dbReference>
<feature type="compositionally biased region" description="Basic and acidic residues" evidence="10">
    <location>
        <begin position="634"/>
        <end position="652"/>
    </location>
</feature>
<evidence type="ECO:0000259" key="11">
    <source>
        <dbReference type="Pfam" id="PF00850"/>
    </source>
</evidence>